<dbReference type="Proteomes" id="UP001497472">
    <property type="component" value="Unassembled WGS sequence"/>
</dbReference>
<protein>
    <submittedName>
        <fullName evidence="1">Uncharacterized protein</fullName>
    </submittedName>
</protein>
<keyword evidence="2" id="KW-1185">Reference proteome</keyword>
<accession>A0AAV1K187</accession>
<reference evidence="1 2" key="1">
    <citation type="submission" date="2023-11" db="EMBL/GenBank/DDBJ databases">
        <authorList>
            <person name="Okamura Y."/>
        </authorList>
    </citation>
    <scope>NUCLEOTIDE SEQUENCE [LARGE SCALE GENOMIC DNA]</scope>
</reference>
<comment type="caution">
    <text evidence="1">The sequence shown here is derived from an EMBL/GenBank/DDBJ whole genome shotgun (WGS) entry which is preliminary data.</text>
</comment>
<name>A0AAV1K187_9NEOP</name>
<evidence type="ECO:0000313" key="2">
    <source>
        <dbReference type="Proteomes" id="UP001497472"/>
    </source>
</evidence>
<organism evidence="1 2">
    <name type="scientific">Leptosia nina</name>
    <dbReference type="NCBI Taxonomy" id="320188"/>
    <lineage>
        <taxon>Eukaryota</taxon>
        <taxon>Metazoa</taxon>
        <taxon>Ecdysozoa</taxon>
        <taxon>Arthropoda</taxon>
        <taxon>Hexapoda</taxon>
        <taxon>Insecta</taxon>
        <taxon>Pterygota</taxon>
        <taxon>Neoptera</taxon>
        <taxon>Endopterygota</taxon>
        <taxon>Lepidoptera</taxon>
        <taxon>Glossata</taxon>
        <taxon>Ditrysia</taxon>
        <taxon>Papilionoidea</taxon>
        <taxon>Pieridae</taxon>
        <taxon>Pierinae</taxon>
        <taxon>Leptosia</taxon>
    </lineage>
</organism>
<gene>
    <name evidence="1" type="ORF">LNINA_LOCUS13263</name>
</gene>
<dbReference type="AlphaFoldDB" id="A0AAV1K187"/>
<sequence length="101" mass="11601">MRDCGSYSDVRDKNAAPACVDTGVHLPCGGRFENRTIHKCMRARSFACHIASVDRWNPLEAVAFAFRCVIRVPNWDFVDSRAKFLLYQDKIIQRRKIIEVA</sequence>
<evidence type="ECO:0000313" key="1">
    <source>
        <dbReference type="EMBL" id="CAK1554341.1"/>
    </source>
</evidence>
<proteinExistence type="predicted"/>
<dbReference type="EMBL" id="CAVLEF010000278">
    <property type="protein sequence ID" value="CAK1554341.1"/>
    <property type="molecule type" value="Genomic_DNA"/>
</dbReference>